<sequence>MNAINSWLTLDAAHPALLAEGMGVSREAVRLWGTGKRNVALRNVPRMCCITGLSPYEIRPDVFGLNSNGRDALQNPPKLAVAYRCAISKSENAA</sequence>
<dbReference type="InterPro" id="IPR010982">
    <property type="entry name" value="Lambda_DNA-bd_dom_sf"/>
</dbReference>
<reference evidence="2" key="1">
    <citation type="submission" date="2020-04" db="EMBL/GenBank/DDBJ databases">
        <title>Description of novel Gluconacetobacter.</title>
        <authorList>
            <person name="Sombolestani A."/>
        </authorList>
    </citation>
    <scope>NUCLEOTIDE SEQUENCE [LARGE SCALE GENOMIC DNA]</scope>
    <source>
        <strain evidence="2">LMG 1745</strain>
    </source>
</reference>
<gene>
    <name evidence="1" type="ORF">HKD19_14820</name>
</gene>
<dbReference type="EMBL" id="JABCQH010000033">
    <property type="protein sequence ID" value="MBF0889793.1"/>
    <property type="molecule type" value="Genomic_DNA"/>
</dbReference>
<evidence type="ECO:0000313" key="2">
    <source>
        <dbReference type="Proteomes" id="UP000662701"/>
    </source>
</evidence>
<protein>
    <recommendedName>
        <fullName evidence="3">Transcriptional regulator</fullName>
    </recommendedName>
</protein>
<name>A0ABR9YZ27_9PROT</name>
<dbReference type="Proteomes" id="UP000662701">
    <property type="component" value="Unassembled WGS sequence"/>
</dbReference>
<keyword evidence="2" id="KW-1185">Reference proteome</keyword>
<organism evidence="1 2">
    <name type="scientific">Gluconobacter cadivus</name>
    <dbReference type="NCBI Taxonomy" id="2728101"/>
    <lineage>
        <taxon>Bacteria</taxon>
        <taxon>Pseudomonadati</taxon>
        <taxon>Pseudomonadota</taxon>
        <taxon>Alphaproteobacteria</taxon>
        <taxon>Acetobacterales</taxon>
        <taxon>Acetobacteraceae</taxon>
        <taxon>Gluconobacter</taxon>
    </lineage>
</organism>
<proteinExistence type="predicted"/>
<dbReference type="Gene3D" id="1.10.260.40">
    <property type="entry name" value="lambda repressor-like DNA-binding domains"/>
    <property type="match status" value="1"/>
</dbReference>
<dbReference type="RefSeq" id="WP_194263519.1">
    <property type="nucleotide sequence ID" value="NZ_JABCQH010000033.1"/>
</dbReference>
<accession>A0ABR9YZ27</accession>
<comment type="caution">
    <text evidence="1">The sequence shown here is derived from an EMBL/GenBank/DDBJ whole genome shotgun (WGS) entry which is preliminary data.</text>
</comment>
<evidence type="ECO:0008006" key="3">
    <source>
        <dbReference type="Google" id="ProtNLM"/>
    </source>
</evidence>
<evidence type="ECO:0000313" key="1">
    <source>
        <dbReference type="EMBL" id="MBF0889793.1"/>
    </source>
</evidence>
<reference evidence="1 2" key="2">
    <citation type="submission" date="2020-11" db="EMBL/GenBank/DDBJ databases">
        <title>Description of novel Gluconobacter species.</title>
        <authorList>
            <person name="Cleenwerck I."/>
            <person name="Cnockaert M."/>
            <person name="Borremans W."/>
            <person name="Wieme A.D."/>
            <person name="De Vuyst L."/>
            <person name="Vandamme P."/>
        </authorList>
    </citation>
    <scope>NUCLEOTIDE SEQUENCE [LARGE SCALE GENOMIC DNA]</scope>
    <source>
        <strain evidence="1 2">LMG 1745</strain>
    </source>
</reference>